<dbReference type="EMBL" id="VDLX02000006">
    <property type="protein sequence ID" value="KAB8194199.1"/>
    <property type="molecule type" value="Genomic_DNA"/>
</dbReference>
<reference evidence="3 4" key="1">
    <citation type="submission" date="2019-10" db="EMBL/GenBank/DDBJ databases">
        <title>Nonomuraea sp. nov., isolated from Phyllanthus amarus.</title>
        <authorList>
            <person name="Klykleung N."/>
            <person name="Tanasupawat S."/>
        </authorList>
    </citation>
    <scope>NUCLEOTIDE SEQUENCE [LARGE SCALE GENOMIC DNA]</scope>
    <source>
        <strain evidence="3 4">PA1-10</strain>
    </source>
</reference>
<dbReference type="PANTHER" id="PTHR44103:SF1">
    <property type="entry name" value="PROPROTEIN CONVERTASE P"/>
    <property type="match status" value="1"/>
</dbReference>
<keyword evidence="4" id="KW-1185">Reference proteome</keyword>
<evidence type="ECO:0000256" key="2">
    <source>
        <dbReference type="SAM" id="SignalP"/>
    </source>
</evidence>
<organism evidence="3 4">
    <name type="scientific">Nonomuraea phyllanthi</name>
    <dbReference type="NCBI Taxonomy" id="2219224"/>
    <lineage>
        <taxon>Bacteria</taxon>
        <taxon>Bacillati</taxon>
        <taxon>Actinomycetota</taxon>
        <taxon>Actinomycetes</taxon>
        <taxon>Streptosporangiales</taxon>
        <taxon>Streptosporangiaceae</taxon>
        <taxon>Nonomuraea</taxon>
    </lineage>
</organism>
<dbReference type="AlphaFoldDB" id="A0A5C4WIV1"/>
<accession>A0A5C4WIV1</accession>
<feature type="region of interest" description="Disordered" evidence="1">
    <location>
        <begin position="24"/>
        <end position="43"/>
    </location>
</feature>
<proteinExistence type="predicted"/>
<feature type="compositionally biased region" description="Basic residues" evidence="1">
    <location>
        <begin position="49"/>
        <end position="62"/>
    </location>
</feature>
<gene>
    <name evidence="3" type="ORF">FH608_018690</name>
</gene>
<name>A0A5C4WIV1_9ACTN</name>
<feature type="chain" id="PRO_5043433779" evidence="2">
    <location>
        <begin position="28"/>
        <end position="604"/>
    </location>
</feature>
<evidence type="ECO:0000313" key="3">
    <source>
        <dbReference type="EMBL" id="KAB8194199.1"/>
    </source>
</evidence>
<feature type="signal peptide" evidence="2">
    <location>
        <begin position="1"/>
        <end position="27"/>
    </location>
</feature>
<feature type="region of interest" description="Disordered" evidence="1">
    <location>
        <begin position="49"/>
        <end position="73"/>
    </location>
</feature>
<sequence>MRSSTAAVTASALALLSLLAATPPAQAAPPSDRAPASVRSKTWDVSRIRSAKAAKRPARKSRTATAATPAAHDVTGDGRADLVVQLPSADAGSLRVYAGNGATTSDPWEPTYVATSPRWTFADFLLLADVTGDGRADVIARDPAADAGTLWVYPNDGSGSDDPWPDRFAAGTGWNVADKILAGDVTGDGHADLLVRDPSSANGTLLVYPGDGSGTSNPWTWSPIWSGTGWNLAQMLMLGDVTGDGRPEVVARDGNGAILVYPHNGSTSTNFWTSIVNGSPSGWNASDQLSMADVTADGHPDLIARDTSGKLWIHPWQSSTTGRMWSATTRIPAGDGFTYALEVVTGDIDGDGSPELVARVARSGDLWLLPNNGAATGNPWPSRVSAGTDWGFASEVLLGDVNGDSLQDLLAVDGRVSNGTLWIYLNNGSATAPHWTARYSGGIGWNIFNHLMVGDVTGDGLADIVGRDDTGDLYAYPGNASTTDFPWEPRAWAGSNWQTATRLALGDVDSDGIADLVDLENDGSLWVFRTGASTDPLAIPGDWAGTRSLNLGYVTGGSGPDLVAGTASGALSIYASTGATSGNPWSGTPQSGGDGFQDAVSLVL</sequence>
<evidence type="ECO:0000256" key="1">
    <source>
        <dbReference type="SAM" id="MobiDB-lite"/>
    </source>
</evidence>
<evidence type="ECO:0000313" key="4">
    <source>
        <dbReference type="Proteomes" id="UP000312512"/>
    </source>
</evidence>
<dbReference type="SUPFAM" id="SSF69318">
    <property type="entry name" value="Integrin alpha N-terminal domain"/>
    <property type="match status" value="2"/>
</dbReference>
<dbReference type="RefSeq" id="WP_139631813.1">
    <property type="nucleotide sequence ID" value="NZ_VDLX02000006.1"/>
</dbReference>
<dbReference type="InterPro" id="IPR028994">
    <property type="entry name" value="Integrin_alpha_N"/>
</dbReference>
<keyword evidence="2" id="KW-0732">Signal</keyword>
<dbReference type="Proteomes" id="UP000312512">
    <property type="component" value="Unassembled WGS sequence"/>
</dbReference>
<dbReference type="InterPro" id="IPR013517">
    <property type="entry name" value="FG-GAP"/>
</dbReference>
<dbReference type="PANTHER" id="PTHR44103">
    <property type="entry name" value="PROPROTEIN CONVERTASE P"/>
    <property type="match status" value="1"/>
</dbReference>
<dbReference type="Pfam" id="PF13517">
    <property type="entry name" value="FG-GAP_3"/>
    <property type="match status" value="3"/>
</dbReference>
<dbReference type="Gene3D" id="2.130.10.130">
    <property type="entry name" value="Integrin alpha, N-terminal"/>
    <property type="match status" value="4"/>
</dbReference>
<protein>
    <submittedName>
        <fullName evidence="3">Uncharacterized protein</fullName>
    </submittedName>
</protein>
<comment type="caution">
    <text evidence="3">The sequence shown here is derived from an EMBL/GenBank/DDBJ whole genome shotgun (WGS) entry which is preliminary data.</text>
</comment>
<dbReference type="OrthoDB" id="166934at2"/>